<sequence length="244" mass="25273">MLPAIIVTGAAAGIGLETAIALGEQGRTVALCDIDGPMLAAAAARVRAAGGEPVVIAGDLRDEHAIVDLVRTIMSRGSLGGIVHSAGLFPQLSFAESELEDLDHVMAVNFRAAFRLAKAGVAAMGSTGGTLVFLTSGAGLLEMASDPFQQHFSLYGASKAALDRWALGIARELLEANVVVSTITPGAFVRTSGTARIDLEEMADLKEIDASAVGKAVAWLASEPRMHLSGCRLNATEFGETWGE</sequence>
<dbReference type="Pfam" id="PF00106">
    <property type="entry name" value="adh_short"/>
    <property type="match status" value="1"/>
</dbReference>
<dbReference type="PRINTS" id="PR00081">
    <property type="entry name" value="GDHRDH"/>
</dbReference>
<evidence type="ECO:0000313" key="1">
    <source>
        <dbReference type="EMBL" id="RIV75557.1"/>
    </source>
</evidence>
<keyword evidence="2" id="KW-1185">Reference proteome</keyword>
<evidence type="ECO:0000313" key="2">
    <source>
        <dbReference type="Proteomes" id="UP000285092"/>
    </source>
</evidence>
<protein>
    <submittedName>
        <fullName evidence="1">SDR family oxidoreductase</fullName>
    </submittedName>
</protein>
<reference evidence="1 2" key="1">
    <citation type="submission" date="2018-08" db="EMBL/GenBank/DDBJ databases">
        <title>Altererythrobacter sp.Ery1 and Ery12, the genome sequencing of novel strains in genus Alterythrobacter.</title>
        <authorList>
            <person name="Cheng H."/>
            <person name="Wu Y.-H."/>
            <person name="Fang C."/>
            <person name="Xu X.-W."/>
        </authorList>
    </citation>
    <scope>NUCLEOTIDE SEQUENCE [LARGE SCALE GENOMIC DNA]</scope>
    <source>
        <strain evidence="1 2">Ery1</strain>
    </source>
</reference>
<dbReference type="Proteomes" id="UP000285092">
    <property type="component" value="Unassembled WGS sequence"/>
</dbReference>
<dbReference type="Gene3D" id="3.40.50.720">
    <property type="entry name" value="NAD(P)-binding Rossmann-like Domain"/>
    <property type="match status" value="1"/>
</dbReference>
<dbReference type="InterPro" id="IPR036291">
    <property type="entry name" value="NAD(P)-bd_dom_sf"/>
</dbReference>
<dbReference type="PANTHER" id="PTHR43975:SF2">
    <property type="entry name" value="EG:BACR7A4.14 PROTEIN-RELATED"/>
    <property type="match status" value="1"/>
</dbReference>
<proteinExistence type="predicted"/>
<dbReference type="PANTHER" id="PTHR43975">
    <property type="entry name" value="ZGC:101858"/>
    <property type="match status" value="1"/>
</dbReference>
<dbReference type="SUPFAM" id="SSF51735">
    <property type="entry name" value="NAD(P)-binding Rossmann-fold domains"/>
    <property type="match status" value="1"/>
</dbReference>
<dbReference type="AlphaFoldDB" id="A0A418NDS8"/>
<accession>A0A418NDS8</accession>
<name>A0A418NDS8_9SPHN</name>
<dbReference type="EMBL" id="QXFK01000019">
    <property type="protein sequence ID" value="RIV75557.1"/>
    <property type="molecule type" value="Genomic_DNA"/>
</dbReference>
<dbReference type="CDD" id="cd05233">
    <property type="entry name" value="SDR_c"/>
    <property type="match status" value="1"/>
</dbReference>
<comment type="caution">
    <text evidence="1">The sequence shown here is derived from an EMBL/GenBank/DDBJ whole genome shotgun (WGS) entry which is preliminary data.</text>
</comment>
<gene>
    <name evidence="1" type="ORF">D2V04_14760</name>
</gene>
<dbReference type="OrthoDB" id="9793825at2"/>
<organism evidence="1 2">
    <name type="scientific">Pelagerythrobacter aerophilus</name>
    <dbReference type="NCBI Taxonomy" id="2306995"/>
    <lineage>
        <taxon>Bacteria</taxon>
        <taxon>Pseudomonadati</taxon>
        <taxon>Pseudomonadota</taxon>
        <taxon>Alphaproteobacteria</taxon>
        <taxon>Sphingomonadales</taxon>
        <taxon>Erythrobacteraceae</taxon>
        <taxon>Pelagerythrobacter</taxon>
    </lineage>
</organism>
<dbReference type="InterPro" id="IPR002347">
    <property type="entry name" value="SDR_fam"/>
</dbReference>